<dbReference type="VEuPathDB" id="FungiDB:BTJ68_02725"/>
<feature type="region of interest" description="Disordered" evidence="2">
    <location>
        <begin position="50"/>
        <end position="71"/>
    </location>
</feature>
<dbReference type="Proteomes" id="UP000268823">
    <property type="component" value="Unassembled WGS sequence"/>
</dbReference>
<comment type="similarity">
    <text evidence="1">Belongs to the universal ribosomal protein uL10 family.</text>
</comment>
<organism evidence="3 4">
    <name type="scientific">Hortaea werneckii</name>
    <name type="common">Black yeast</name>
    <name type="synonym">Cladosporium werneckii</name>
    <dbReference type="NCBI Taxonomy" id="91943"/>
    <lineage>
        <taxon>Eukaryota</taxon>
        <taxon>Fungi</taxon>
        <taxon>Dikarya</taxon>
        <taxon>Ascomycota</taxon>
        <taxon>Pezizomycotina</taxon>
        <taxon>Dothideomycetes</taxon>
        <taxon>Dothideomycetidae</taxon>
        <taxon>Mycosphaerellales</taxon>
        <taxon>Teratosphaeriaceae</taxon>
        <taxon>Hortaea</taxon>
    </lineage>
</organism>
<comment type="caution">
    <text evidence="3">The sequence shown here is derived from an EMBL/GenBank/DDBJ whole genome shotgun (WGS) entry which is preliminary data.</text>
</comment>
<dbReference type="AlphaFoldDB" id="A0A3M7FK04"/>
<evidence type="ECO:0000256" key="2">
    <source>
        <dbReference type="SAM" id="MobiDB-lite"/>
    </source>
</evidence>
<dbReference type="PANTHER" id="PTHR11560">
    <property type="entry name" value="39S RIBOSOMAL PROTEIN L10, MITOCHONDRIAL"/>
    <property type="match status" value="1"/>
</dbReference>
<feature type="compositionally biased region" description="Pro residues" evidence="2">
    <location>
        <begin position="54"/>
        <end position="64"/>
    </location>
</feature>
<reference evidence="3 4" key="1">
    <citation type="journal article" date="2018" name="BMC Genomics">
        <title>Genomic evidence for intraspecific hybridization in a clonal and extremely halotolerant yeast.</title>
        <authorList>
            <person name="Gostincar C."/>
            <person name="Stajich J.E."/>
            <person name="Zupancic J."/>
            <person name="Zalar P."/>
            <person name="Gunde-Cimerman N."/>
        </authorList>
    </citation>
    <scope>NUCLEOTIDE SEQUENCE [LARGE SCALE GENOMIC DNA]</scope>
    <source>
        <strain evidence="3 4">EXF-2788</strain>
    </source>
</reference>
<protein>
    <submittedName>
        <fullName evidence="3">Uncharacterized protein</fullName>
    </submittedName>
</protein>
<proteinExistence type="inferred from homology"/>
<dbReference type="InterPro" id="IPR047865">
    <property type="entry name" value="Ribosomal_uL10_bac_type"/>
</dbReference>
<name>A0A3M7FK04_HORWE</name>
<evidence type="ECO:0000313" key="3">
    <source>
        <dbReference type="EMBL" id="RMY88996.1"/>
    </source>
</evidence>
<dbReference type="SUPFAM" id="SSF160369">
    <property type="entry name" value="Ribosomal protein L10-like"/>
    <property type="match status" value="1"/>
</dbReference>
<gene>
    <name evidence="3" type="ORF">D0861_04521</name>
</gene>
<feature type="region of interest" description="Disordered" evidence="2">
    <location>
        <begin position="329"/>
        <end position="353"/>
    </location>
</feature>
<dbReference type="InterPro" id="IPR043141">
    <property type="entry name" value="Ribosomal_uL10-like_sf"/>
</dbReference>
<sequence>MPPRVRLQPSRLRPAVPRANNPYICWQCRHASLASATTPAPPIEQTVSAVPPISRYPPTQPPSHKPPEFRKSQLHRQYQSLLRSSPLIVLFQHNNIKATEWSGIRRELNSALQKVDEELAQQGDNTYLGSGMKLQIVQTGIFASAMKVVEFWNPNYELETPTTHPVDPQTASSTSIEDTKPTPVDPGFRHGLSAQAYKAAQQNRKLKIGLEPLMSGPIALLTFPEVSPQHLKAALSILSPGKDFPAPKRRVNPGYHEKPVQDGLQKLMLLGARVEGKVFDMEGARWIGGIPGGLSGLRAQLVAMLSGVGAGITNTLEAASKSLYLTMESRKTQMEEEGKPKEAGGEGEAKKTE</sequence>
<evidence type="ECO:0000313" key="4">
    <source>
        <dbReference type="Proteomes" id="UP000268823"/>
    </source>
</evidence>
<feature type="region of interest" description="Disordered" evidence="2">
    <location>
        <begin position="160"/>
        <end position="184"/>
    </location>
</feature>
<dbReference type="Gene3D" id="3.30.70.1730">
    <property type="match status" value="1"/>
</dbReference>
<dbReference type="OrthoDB" id="360689at2759"/>
<dbReference type="EMBL" id="QWIR01000071">
    <property type="protein sequence ID" value="RMY88996.1"/>
    <property type="molecule type" value="Genomic_DNA"/>
</dbReference>
<evidence type="ECO:0000256" key="1">
    <source>
        <dbReference type="ARBA" id="ARBA00008889"/>
    </source>
</evidence>
<accession>A0A3M7FK04</accession>